<protein>
    <submittedName>
        <fullName evidence="2">Uncharacterized protein</fullName>
    </submittedName>
</protein>
<sequence length="755" mass="85142">MFRAAPAVRKMASTHGGMNSILKRRLPVQRYIELAVKAGSYKSPSTRPNYLGLHDVPETKPAEYLTPREREERLKLRRGIIDYPSEYEILSLNPPLPTPPRTPVRVRKKIIADKRRRLEKLKKEQRRRKLLGEDVDSDMDIRELPSMDSLVKSYLRRHEERIKSGVSPSQTRREEEYYNNLLLGRHAKDGGVGAKSASSLHTAMGRKSALVENAYAFALRQQQIMIRNDALMTERESIEKVEEMLRDEARSNRQMGRKTADEVEEWSKGAALGGGVRGGKEQSKGETAADDDVSTLPSILHDRPRAIRALNIWSARLSSIPYARWTIGASTALDHWIAREVLQMSEETWQLVLEGGGTDAYHVANSKGINVDTLPGGESRRGLLDRMRDIVVVRGALFPETLVAPGSAGANAGTGGALRGDLDDDLLASSEKGNATEKSIDELLASLGMDDDDDDDGISWKFDDDDDDTKNEDAKDKGDSDDIDDEKMASIMDELQVWRGRNASSPYEAWDVDRKDEFDTKEFWGRIGSETNAELFLRDYRADAEKKLNSIWAMTTPTEEDRKLQLELEAILSVPFDVQLDKLANMGTLRPILDNYAPGKERKAFLEKYAHIFLEGLEMEHLVTDPDGPIGLEDVGPDLREQLSREWKPSSSSTGGGSSSDNGQKPRFAIRMVAYGTDEYGTARAERARELYRLWNEHKANRARFEEALFKRGHLDIGYDEFLAKHKERKLRDRIRREKADARNSAGSASNRSRK</sequence>
<gene>
    <name evidence="2" type="ORF">ACHAXA_000860</name>
</gene>
<dbReference type="AlphaFoldDB" id="A0ABD3SQL3"/>
<feature type="region of interest" description="Disordered" evidence="1">
    <location>
        <begin position="447"/>
        <end position="485"/>
    </location>
</feature>
<reference evidence="2 3" key="1">
    <citation type="submission" date="2024-10" db="EMBL/GenBank/DDBJ databases">
        <title>Updated reference genomes for cyclostephanoid diatoms.</title>
        <authorList>
            <person name="Roberts W.R."/>
            <person name="Alverson A.J."/>
        </authorList>
    </citation>
    <scope>NUCLEOTIDE SEQUENCE [LARGE SCALE GENOMIC DNA]</scope>
    <source>
        <strain evidence="2 3">AJA228-03</strain>
    </source>
</reference>
<organism evidence="2 3">
    <name type="scientific">Cyclostephanos tholiformis</name>
    <dbReference type="NCBI Taxonomy" id="382380"/>
    <lineage>
        <taxon>Eukaryota</taxon>
        <taxon>Sar</taxon>
        <taxon>Stramenopiles</taxon>
        <taxon>Ochrophyta</taxon>
        <taxon>Bacillariophyta</taxon>
        <taxon>Coscinodiscophyceae</taxon>
        <taxon>Thalassiosirophycidae</taxon>
        <taxon>Stephanodiscales</taxon>
        <taxon>Stephanodiscaceae</taxon>
        <taxon>Cyclostephanos</taxon>
    </lineage>
</organism>
<feature type="compositionally biased region" description="Basic and acidic residues" evidence="1">
    <location>
        <begin position="471"/>
        <end position="480"/>
    </location>
</feature>
<evidence type="ECO:0000256" key="1">
    <source>
        <dbReference type="SAM" id="MobiDB-lite"/>
    </source>
</evidence>
<evidence type="ECO:0000313" key="3">
    <source>
        <dbReference type="Proteomes" id="UP001530377"/>
    </source>
</evidence>
<dbReference type="Proteomes" id="UP001530377">
    <property type="component" value="Unassembled WGS sequence"/>
</dbReference>
<feature type="region of interest" description="Disordered" evidence="1">
    <location>
        <begin position="731"/>
        <end position="755"/>
    </location>
</feature>
<feature type="region of interest" description="Disordered" evidence="1">
    <location>
        <begin position="270"/>
        <end position="291"/>
    </location>
</feature>
<feature type="region of interest" description="Disordered" evidence="1">
    <location>
        <begin position="643"/>
        <end position="666"/>
    </location>
</feature>
<comment type="caution">
    <text evidence="2">The sequence shown here is derived from an EMBL/GenBank/DDBJ whole genome shotgun (WGS) entry which is preliminary data.</text>
</comment>
<name>A0ABD3SQL3_9STRA</name>
<accession>A0ABD3SQL3</accession>
<evidence type="ECO:0000313" key="2">
    <source>
        <dbReference type="EMBL" id="KAL3826892.1"/>
    </source>
</evidence>
<feature type="compositionally biased region" description="Low complexity" evidence="1">
    <location>
        <begin position="743"/>
        <end position="755"/>
    </location>
</feature>
<dbReference type="EMBL" id="JALLPB020000012">
    <property type="protein sequence ID" value="KAL3826892.1"/>
    <property type="molecule type" value="Genomic_DNA"/>
</dbReference>
<feature type="compositionally biased region" description="Acidic residues" evidence="1">
    <location>
        <begin position="449"/>
        <end position="470"/>
    </location>
</feature>
<proteinExistence type="predicted"/>
<keyword evidence="3" id="KW-1185">Reference proteome</keyword>